<reference evidence="1" key="1">
    <citation type="submission" date="2021-03" db="EMBL/GenBank/DDBJ databases">
        <authorList>
            <person name="Tagirdzhanova G."/>
        </authorList>
    </citation>
    <scope>NUCLEOTIDE SEQUENCE</scope>
</reference>
<proteinExistence type="predicted"/>
<gene>
    <name evidence="1" type="ORF">HETSPECPRED_008528</name>
</gene>
<dbReference type="EMBL" id="CAJPDS010000066">
    <property type="protein sequence ID" value="CAF9933093.1"/>
    <property type="molecule type" value="Genomic_DNA"/>
</dbReference>
<evidence type="ECO:0000313" key="1">
    <source>
        <dbReference type="EMBL" id="CAF9933093.1"/>
    </source>
</evidence>
<accession>A0A8H3FY37</accession>
<evidence type="ECO:0000313" key="2">
    <source>
        <dbReference type="Proteomes" id="UP000664521"/>
    </source>
</evidence>
<dbReference type="OrthoDB" id="5397662at2759"/>
<dbReference type="AlphaFoldDB" id="A0A8H3FY37"/>
<comment type="caution">
    <text evidence="1">The sequence shown here is derived from an EMBL/GenBank/DDBJ whole genome shotgun (WGS) entry which is preliminary data.</text>
</comment>
<keyword evidence="2" id="KW-1185">Reference proteome</keyword>
<protein>
    <submittedName>
        <fullName evidence="1">Uncharacterized protein</fullName>
    </submittedName>
</protein>
<name>A0A8H3FY37_9LECA</name>
<dbReference type="Proteomes" id="UP000664521">
    <property type="component" value="Unassembled WGS sequence"/>
</dbReference>
<sequence>MSSTFAVDFRYTNIRDSSKFDVWLTIVANIVHVSLNPWNLEIPSNINFPVAHNLQMKVVRSVNPPRFQTKSLVWTLQELFNEYNQRAQYASANFVTRVDGVPLGYGSIRSTLHSGPDEERNVSSSATFDAAPAEKIPSVDDISPWIKASSTKPSPSATSHNPAIPLGRRGLDIRLTYTPNGALFSDIAFFDSIIYFLVLAANRDPKTSPTRIARSYNVPGGFFVEVSSIDEDNQLEVGRIIEVLGRLPAIMYQERTGGRWAELRGVIKYDGVNIGRIRVEQGSLGTPASSNHTNDQRTTSKTVTGICMHSTDSFIL</sequence>
<organism evidence="1 2">
    <name type="scientific">Heterodermia speciosa</name>
    <dbReference type="NCBI Taxonomy" id="116794"/>
    <lineage>
        <taxon>Eukaryota</taxon>
        <taxon>Fungi</taxon>
        <taxon>Dikarya</taxon>
        <taxon>Ascomycota</taxon>
        <taxon>Pezizomycotina</taxon>
        <taxon>Lecanoromycetes</taxon>
        <taxon>OSLEUM clade</taxon>
        <taxon>Lecanoromycetidae</taxon>
        <taxon>Caliciales</taxon>
        <taxon>Physciaceae</taxon>
        <taxon>Heterodermia</taxon>
    </lineage>
</organism>